<proteinExistence type="predicted"/>
<keyword evidence="2" id="KW-1185">Reference proteome</keyword>
<name>A0A927LZ41_9ACTN</name>
<gene>
    <name evidence="1" type="ORF">H4W31_000217</name>
</gene>
<evidence type="ECO:0000313" key="2">
    <source>
        <dbReference type="Proteomes" id="UP000649753"/>
    </source>
</evidence>
<sequence length="170" mass="18136">MERGSDLHRRAELAYAQLVVDDVDPAEAVMLACDLLAADLDGEATVALAIASTRSLAPYAAERMLRDMLDEVGIPEPEPGRAAQVATACVCARIIDGTLSVAEGGHRLLGTLAQLADADPDADSEAVGRLLRLLDRLEYDLGGVADPAFREDLHRLASDIAADLRGREQY</sequence>
<protein>
    <submittedName>
        <fullName evidence="1">Uncharacterized protein</fullName>
    </submittedName>
</protein>
<accession>A0A927LZ41</accession>
<dbReference type="AlphaFoldDB" id="A0A927LZ41"/>
<dbReference type="EMBL" id="JADBEB010000001">
    <property type="protein sequence ID" value="MBE1484579.1"/>
    <property type="molecule type" value="Genomic_DNA"/>
</dbReference>
<dbReference type="RefSeq" id="WP_192764920.1">
    <property type="nucleotide sequence ID" value="NZ_JADBEB010000001.1"/>
</dbReference>
<dbReference type="Proteomes" id="UP000649753">
    <property type="component" value="Unassembled WGS sequence"/>
</dbReference>
<organism evidence="1 2">
    <name type="scientific">Plantactinospora soyae</name>
    <dbReference type="NCBI Taxonomy" id="1544732"/>
    <lineage>
        <taxon>Bacteria</taxon>
        <taxon>Bacillati</taxon>
        <taxon>Actinomycetota</taxon>
        <taxon>Actinomycetes</taxon>
        <taxon>Micromonosporales</taxon>
        <taxon>Micromonosporaceae</taxon>
        <taxon>Plantactinospora</taxon>
    </lineage>
</organism>
<evidence type="ECO:0000313" key="1">
    <source>
        <dbReference type="EMBL" id="MBE1484579.1"/>
    </source>
</evidence>
<reference evidence="1" key="1">
    <citation type="submission" date="2020-10" db="EMBL/GenBank/DDBJ databases">
        <title>Sequencing the genomes of 1000 actinobacteria strains.</title>
        <authorList>
            <person name="Klenk H.-P."/>
        </authorList>
    </citation>
    <scope>NUCLEOTIDE SEQUENCE</scope>
    <source>
        <strain evidence="1">DSM 46832</strain>
    </source>
</reference>
<comment type="caution">
    <text evidence="1">The sequence shown here is derived from an EMBL/GenBank/DDBJ whole genome shotgun (WGS) entry which is preliminary data.</text>
</comment>